<evidence type="ECO:0000313" key="1">
    <source>
        <dbReference type="EMBL" id="KAK7482171.1"/>
    </source>
</evidence>
<proteinExistence type="predicted"/>
<gene>
    <name evidence="1" type="ORF">BaRGS_00026636</name>
</gene>
<comment type="caution">
    <text evidence="1">The sequence shown here is derived from an EMBL/GenBank/DDBJ whole genome shotgun (WGS) entry which is preliminary data.</text>
</comment>
<dbReference type="AlphaFoldDB" id="A0ABD0K5H2"/>
<reference evidence="1 2" key="1">
    <citation type="journal article" date="2023" name="Sci. Data">
        <title>Genome assembly of the Korean intertidal mud-creeper Batillaria attramentaria.</title>
        <authorList>
            <person name="Patra A.K."/>
            <person name="Ho P.T."/>
            <person name="Jun S."/>
            <person name="Lee S.J."/>
            <person name="Kim Y."/>
            <person name="Won Y.J."/>
        </authorList>
    </citation>
    <scope>NUCLEOTIDE SEQUENCE [LARGE SCALE GENOMIC DNA]</scope>
    <source>
        <strain evidence="1">Wonlab-2016</strain>
    </source>
</reference>
<dbReference type="EMBL" id="JACVVK020000250">
    <property type="protein sequence ID" value="KAK7482171.1"/>
    <property type="molecule type" value="Genomic_DNA"/>
</dbReference>
<organism evidence="1 2">
    <name type="scientific">Batillaria attramentaria</name>
    <dbReference type="NCBI Taxonomy" id="370345"/>
    <lineage>
        <taxon>Eukaryota</taxon>
        <taxon>Metazoa</taxon>
        <taxon>Spiralia</taxon>
        <taxon>Lophotrochozoa</taxon>
        <taxon>Mollusca</taxon>
        <taxon>Gastropoda</taxon>
        <taxon>Caenogastropoda</taxon>
        <taxon>Sorbeoconcha</taxon>
        <taxon>Cerithioidea</taxon>
        <taxon>Batillariidae</taxon>
        <taxon>Batillaria</taxon>
    </lineage>
</organism>
<dbReference type="Proteomes" id="UP001519460">
    <property type="component" value="Unassembled WGS sequence"/>
</dbReference>
<accession>A0ABD0K5H2</accession>
<evidence type="ECO:0000313" key="2">
    <source>
        <dbReference type="Proteomes" id="UP001519460"/>
    </source>
</evidence>
<sequence length="78" mass="8898">MGNSAGSHLRRWTCTWTAREVEAGQFLLFMLFENCDDVRVTVLMRKEKWRPAVLADTLRISLVLEQNANNSRVSSLAS</sequence>
<keyword evidence="2" id="KW-1185">Reference proteome</keyword>
<protein>
    <submittedName>
        <fullName evidence="1">Uncharacterized protein</fullName>
    </submittedName>
</protein>
<name>A0ABD0K5H2_9CAEN</name>